<accession>A0AC34PXC6</accession>
<evidence type="ECO:0000313" key="1">
    <source>
        <dbReference type="Proteomes" id="UP000887576"/>
    </source>
</evidence>
<proteinExistence type="predicted"/>
<name>A0AC34PXC6_9BILA</name>
<organism evidence="1 2">
    <name type="scientific">Panagrolaimus sp. JU765</name>
    <dbReference type="NCBI Taxonomy" id="591449"/>
    <lineage>
        <taxon>Eukaryota</taxon>
        <taxon>Metazoa</taxon>
        <taxon>Ecdysozoa</taxon>
        <taxon>Nematoda</taxon>
        <taxon>Chromadorea</taxon>
        <taxon>Rhabditida</taxon>
        <taxon>Tylenchina</taxon>
        <taxon>Panagrolaimomorpha</taxon>
        <taxon>Panagrolaimoidea</taxon>
        <taxon>Panagrolaimidae</taxon>
        <taxon>Panagrolaimus</taxon>
    </lineage>
</organism>
<dbReference type="WBParaSite" id="JU765_v2.g10911.t1">
    <property type="protein sequence ID" value="JU765_v2.g10911.t1"/>
    <property type="gene ID" value="JU765_v2.g10911"/>
</dbReference>
<sequence length="191" mass="21606">VKERADVIDSRGCPVDPLLVTGVRYSDDMQRAYAESQVFKFADRPGIWFFCQVQMCMKKEGMCDGITPPACAGTSVVTSKTSFGSHLLTTDGDDEDSEVTKPPKSKKTKKLNRSQETIDEEVEDYSNEDYANKETYQSKKKKHKKVDYEGDEDDGNEKTKPKSSRQKLRINHPYSVPNPSPDYDLHAKEPV</sequence>
<evidence type="ECO:0000313" key="2">
    <source>
        <dbReference type="WBParaSite" id="JU765_v2.g10911.t1"/>
    </source>
</evidence>
<reference evidence="2" key="1">
    <citation type="submission" date="2022-11" db="UniProtKB">
        <authorList>
            <consortium name="WormBaseParasite"/>
        </authorList>
    </citation>
    <scope>IDENTIFICATION</scope>
</reference>
<protein>
    <submittedName>
        <fullName evidence="2">ZP domain-containing protein</fullName>
    </submittedName>
</protein>
<dbReference type="Proteomes" id="UP000887576">
    <property type="component" value="Unplaced"/>
</dbReference>